<evidence type="ECO:0000313" key="3">
    <source>
        <dbReference type="Proteomes" id="UP000196531"/>
    </source>
</evidence>
<accession>A0A1Y5F9K5</accession>
<comment type="caution">
    <text evidence="2">The sequence shown here is derived from an EMBL/GenBank/DDBJ whole genome shotgun (WGS) entry which is preliminary data.</text>
</comment>
<sequence>MYREVREEIRKLDTSWIQEGEDDGSSPIIVLLHGFPDNAKSWSKQIDFFKEDYLVLAPYVHGTSERDKFIPKRRYASDSYALDIIEIINRVDRDKNRSILIVGHDIGGVIADKVAQFLGSRSIGIVLINSLGLDQFYYRKKDPFQIFKSYYIGIFQAPIITDGIFKLFNRRMLKFIYDTGGLDKKDEIREHGKEVFRGLQHYRNFAREMLSLRNNIRKTLNTNALYLFGERDKFLELPSVHEAKKFYAHSEVRVINSTHWMHRNDSSTVNRILSKTFNAWLAGAKEKHV</sequence>
<dbReference type="Proteomes" id="UP000196531">
    <property type="component" value="Unassembled WGS sequence"/>
</dbReference>
<dbReference type="Gene3D" id="3.40.50.1820">
    <property type="entry name" value="alpha/beta hydrolase"/>
    <property type="match status" value="1"/>
</dbReference>
<dbReference type="PANTHER" id="PTHR43329">
    <property type="entry name" value="EPOXIDE HYDROLASE"/>
    <property type="match status" value="1"/>
</dbReference>
<reference evidence="3" key="1">
    <citation type="journal article" date="2017" name="Proc. Natl. Acad. Sci. U.S.A.">
        <title>Simulation of Deepwater Horizon oil plume reveals substrate specialization within a complex community of hydrocarbon-degraders.</title>
        <authorList>
            <person name="Hu P."/>
            <person name="Dubinsky E.A."/>
            <person name="Probst A.J."/>
            <person name="Wang J."/>
            <person name="Sieber C.M.K."/>
            <person name="Tom L.M."/>
            <person name="Gardinali P."/>
            <person name="Banfield J.F."/>
            <person name="Atlas R.M."/>
            <person name="Andersen G.L."/>
        </authorList>
    </citation>
    <scope>NUCLEOTIDE SEQUENCE [LARGE SCALE GENOMIC DNA]</scope>
</reference>
<name>A0A1Y5F9K5_9BACT</name>
<organism evidence="2 3">
    <name type="scientific">Halobacteriovorax marinus</name>
    <dbReference type="NCBI Taxonomy" id="97084"/>
    <lineage>
        <taxon>Bacteria</taxon>
        <taxon>Pseudomonadati</taxon>
        <taxon>Bdellovibrionota</taxon>
        <taxon>Bacteriovoracia</taxon>
        <taxon>Bacteriovoracales</taxon>
        <taxon>Halobacteriovoraceae</taxon>
        <taxon>Halobacteriovorax</taxon>
    </lineage>
</organism>
<dbReference type="AlphaFoldDB" id="A0A1Y5F9K5"/>
<dbReference type="Pfam" id="PF12697">
    <property type="entry name" value="Abhydrolase_6"/>
    <property type="match status" value="1"/>
</dbReference>
<dbReference type="InterPro" id="IPR000073">
    <property type="entry name" value="AB_hydrolase_1"/>
</dbReference>
<dbReference type="SUPFAM" id="SSF53474">
    <property type="entry name" value="alpha/beta-Hydrolases"/>
    <property type="match status" value="1"/>
</dbReference>
<dbReference type="InterPro" id="IPR029058">
    <property type="entry name" value="AB_hydrolase_fold"/>
</dbReference>
<proteinExistence type="predicted"/>
<gene>
    <name evidence="2" type="ORF">A9Q84_15420</name>
</gene>
<evidence type="ECO:0000259" key="1">
    <source>
        <dbReference type="Pfam" id="PF12697"/>
    </source>
</evidence>
<feature type="domain" description="AB hydrolase-1" evidence="1">
    <location>
        <begin position="29"/>
        <end position="263"/>
    </location>
</feature>
<evidence type="ECO:0000313" key="2">
    <source>
        <dbReference type="EMBL" id="OUR95230.1"/>
    </source>
</evidence>
<dbReference type="EMBL" id="MAAO01000008">
    <property type="protein sequence ID" value="OUR95230.1"/>
    <property type="molecule type" value="Genomic_DNA"/>
</dbReference>
<protein>
    <recommendedName>
        <fullName evidence="1">AB hydrolase-1 domain-containing protein</fullName>
    </recommendedName>
</protein>